<feature type="domain" description="ABC transmembrane type-2" evidence="9">
    <location>
        <begin position="142"/>
        <end position="368"/>
    </location>
</feature>
<dbReference type="EMBL" id="PQAP01000004">
    <property type="protein sequence ID" value="PWB76134.1"/>
    <property type="molecule type" value="Genomic_DNA"/>
</dbReference>
<dbReference type="Gene3D" id="3.40.1710.10">
    <property type="entry name" value="abc type-2 transporter like domain"/>
    <property type="match status" value="1"/>
</dbReference>
<evidence type="ECO:0000256" key="1">
    <source>
        <dbReference type="ARBA" id="ARBA00004651"/>
    </source>
</evidence>
<evidence type="ECO:0000256" key="2">
    <source>
        <dbReference type="ARBA" id="ARBA00007783"/>
    </source>
</evidence>
<dbReference type="AlphaFoldDB" id="A0A855X4B3"/>
<comment type="caution">
    <text evidence="10">The sequence shown here is derived from an EMBL/GenBank/DDBJ whole genome shotgun (WGS) entry which is preliminary data.</text>
</comment>
<evidence type="ECO:0000256" key="8">
    <source>
        <dbReference type="SAM" id="Phobius"/>
    </source>
</evidence>
<gene>
    <name evidence="10" type="ORF">C3F09_00870</name>
</gene>
<evidence type="ECO:0000256" key="7">
    <source>
        <dbReference type="ARBA" id="ARBA00023136"/>
    </source>
</evidence>
<dbReference type="InterPro" id="IPR051449">
    <property type="entry name" value="ABC-2_transporter_component"/>
</dbReference>
<feature type="transmembrane region" description="Helical" evidence="8">
    <location>
        <begin position="21"/>
        <end position="41"/>
    </location>
</feature>
<evidence type="ECO:0000313" key="10">
    <source>
        <dbReference type="EMBL" id="PWB76134.1"/>
    </source>
</evidence>
<dbReference type="Proteomes" id="UP000250918">
    <property type="component" value="Unassembled WGS sequence"/>
</dbReference>
<accession>A0A855X4B3</accession>
<evidence type="ECO:0000256" key="5">
    <source>
        <dbReference type="ARBA" id="ARBA00022692"/>
    </source>
</evidence>
<keyword evidence="5 8" id="KW-0812">Transmembrane</keyword>
<dbReference type="PANTHER" id="PTHR30294:SF29">
    <property type="entry name" value="MULTIDRUG ABC TRANSPORTER PERMEASE YBHS-RELATED"/>
    <property type="match status" value="1"/>
</dbReference>
<comment type="similarity">
    <text evidence="2">Belongs to the ABC-2 integral membrane protein family.</text>
</comment>
<feature type="transmembrane region" description="Helical" evidence="8">
    <location>
        <begin position="220"/>
        <end position="247"/>
    </location>
</feature>
<reference evidence="10 11" key="1">
    <citation type="journal article" date="2018" name="ISME J.">
        <title>A methanotrophic archaeon couples anaerobic oxidation of methane to Fe(III) reduction.</title>
        <authorList>
            <person name="Cai C."/>
            <person name="Leu A.O."/>
            <person name="Xie G.J."/>
            <person name="Guo J."/>
            <person name="Feng Y."/>
            <person name="Zhao J.X."/>
            <person name="Tyson G.W."/>
            <person name="Yuan Z."/>
            <person name="Hu S."/>
        </authorList>
    </citation>
    <scope>NUCLEOTIDE SEQUENCE [LARGE SCALE GENOMIC DNA]</scope>
    <source>
        <strain evidence="10">FeB_12</strain>
    </source>
</reference>
<dbReference type="InterPro" id="IPR013525">
    <property type="entry name" value="ABC2_TM"/>
</dbReference>
<evidence type="ECO:0000256" key="6">
    <source>
        <dbReference type="ARBA" id="ARBA00022989"/>
    </source>
</evidence>
<feature type="transmembrane region" description="Helical" evidence="8">
    <location>
        <begin position="343"/>
        <end position="363"/>
    </location>
</feature>
<proteinExistence type="inferred from homology"/>
<keyword evidence="3" id="KW-0813">Transport</keyword>
<feature type="transmembrane region" description="Helical" evidence="8">
    <location>
        <begin position="288"/>
        <end position="314"/>
    </location>
</feature>
<dbReference type="PROSITE" id="PS51012">
    <property type="entry name" value="ABC_TM2"/>
    <property type="match status" value="1"/>
</dbReference>
<evidence type="ECO:0000256" key="4">
    <source>
        <dbReference type="ARBA" id="ARBA00022475"/>
    </source>
</evidence>
<dbReference type="GO" id="GO:0140359">
    <property type="term" value="F:ABC-type transporter activity"/>
    <property type="evidence" value="ECO:0007669"/>
    <property type="project" value="InterPro"/>
</dbReference>
<name>A0A855X4B3_9BACT</name>
<evidence type="ECO:0000259" key="9">
    <source>
        <dbReference type="PROSITE" id="PS51012"/>
    </source>
</evidence>
<dbReference type="PANTHER" id="PTHR30294">
    <property type="entry name" value="MEMBRANE COMPONENT OF ABC TRANSPORTER YHHJ-RELATED"/>
    <property type="match status" value="1"/>
</dbReference>
<evidence type="ECO:0000256" key="3">
    <source>
        <dbReference type="ARBA" id="ARBA00022448"/>
    </source>
</evidence>
<keyword evidence="4" id="KW-1003">Cell membrane</keyword>
<sequence length="370" mass="41889">MWRQFVGVIRKEFTQARRDRNTLRMLFVLPLVQIIVLGYAVNTDVKLLQVDVYDADRSEASRQLVTQLGAGDYFIPVDRALNGSNVPLWRLEERFREGDAQMALIIPRDFARDLQLRRPVKIGWITDGTDANAGRTGTGYASQIIQRFSNDAVGLHPNVEFRSQFMFNPEAESVFFMVPGIVATLLTMLTLMMTSMSIVREREMGTLEQVLVTPISSVTLLFGKIVAFVITAMLVMAIALAAGVFWFDVPFVGSLPLMVVLTLLYLLSTLGLGMFISTITHTQQQAMFLAWFFSIFTMLTSGYLTPIANMPVWLQYVTMVNPMRFYIEIVRGIMLKGSNLWDLYENVVALAIFGTLIFSFALLRFHKRTT</sequence>
<keyword evidence="6 8" id="KW-1133">Transmembrane helix</keyword>
<evidence type="ECO:0000313" key="11">
    <source>
        <dbReference type="Proteomes" id="UP000250918"/>
    </source>
</evidence>
<keyword evidence="7 8" id="KW-0472">Membrane</keyword>
<comment type="subcellular location">
    <subcellularLocation>
        <location evidence="1">Cell membrane</location>
        <topology evidence="1">Multi-pass membrane protein</topology>
    </subcellularLocation>
</comment>
<dbReference type="Pfam" id="PF12698">
    <property type="entry name" value="ABC2_membrane_3"/>
    <property type="match status" value="1"/>
</dbReference>
<feature type="transmembrane region" description="Helical" evidence="8">
    <location>
        <begin position="174"/>
        <end position="199"/>
    </location>
</feature>
<dbReference type="InterPro" id="IPR047817">
    <property type="entry name" value="ABC2_TM_bact-type"/>
</dbReference>
<protein>
    <submittedName>
        <fullName evidence="10">ABC transporter permease</fullName>
    </submittedName>
</protein>
<feature type="transmembrane region" description="Helical" evidence="8">
    <location>
        <begin position="253"/>
        <end position="276"/>
    </location>
</feature>
<dbReference type="GO" id="GO:0005886">
    <property type="term" value="C:plasma membrane"/>
    <property type="evidence" value="ECO:0007669"/>
    <property type="project" value="UniProtKB-SubCell"/>
</dbReference>
<organism evidence="10 11">
    <name type="scientific">candidate division GN15 bacterium</name>
    <dbReference type="NCBI Taxonomy" id="2072418"/>
    <lineage>
        <taxon>Bacteria</taxon>
        <taxon>candidate division GN15</taxon>
    </lineage>
</organism>